<sequence>MYRITSTTTQTNIPQLPHAFRNTNPHMSKSSGGIHSTSISRPQLKSYQVKDKVVPNNSQVQFQKKEVEDHHRTLRSNLSNVPSSSNSLEDCTTHPIHCTVHFGNDQMFAPILGYGDLIHGNVTIKRGLLRHSKSSITILSGLVNSVMMICAVAFQEIYLFCESSLGKRFTHR</sequence>
<keyword evidence="1" id="KW-1133">Transmembrane helix</keyword>
<keyword evidence="1" id="KW-0812">Transmembrane</keyword>
<keyword evidence="3" id="KW-1185">Reference proteome</keyword>
<reference evidence="2" key="1">
    <citation type="journal article" date="2022" name="Int. J. Mol. Sci.">
        <title>Draft Genome of Tanacetum Coccineum: Genomic Comparison of Closely Related Tanacetum-Family Plants.</title>
        <authorList>
            <person name="Yamashiro T."/>
            <person name="Shiraishi A."/>
            <person name="Nakayama K."/>
            <person name="Satake H."/>
        </authorList>
    </citation>
    <scope>NUCLEOTIDE SEQUENCE</scope>
</reference>
<dbReference type="Proteomes" id="UP001151760">
    <property type="component" value="Unassembled WGS sequence"/>
</dbReference>
<accession>A0ABQ4YK07</accession>
<reference evidence="2" key="2">
    <citation type="submission" date="2022-01" db="EMBL/GenBank/DDBJ databases">
        <authorList>
            <person name="Yamashiro T."/>
            <person name="Shiraishi A."/>
            <person name="Satake H."/>
            <person name="Nakayama K."/>
        </authorList>
    </citation>
    <scope>NUCLEOTIDE SEQUENCE</scope>
</reference>
<organism evidence="2 3">
    <name type="scientific">Tanacetum coccineum</name>
    <dbReference type="NCBI Taxonomy" id="301880"/>
    <lineage>
        <taxon>Eukaryota</taxon>
        <taxon>Viridiplantae</taxon>
        <taxon>Streptophyta</taxon>
        <taxon>Embryophyta</taxon>
        <taxon>Tracheophyta</taxon>
        <taxon>Spermatophyta</taxon>
        <taxon>Magnoliopsida</taxon>
        <taxon>eudicotyledons</taxon>
        <taxon>Gunneridae</taxon>
        <taxon>Pentapetalae</taxon>
        <taxon>asterids</taxon>
        <taxon>campanulids</taxon>
        <taxon>Asterales</taxon>
        <taxon>Asteraceae</taxon>
        <taxon>Asteroideae</taxon>
        <taxon>Anthemideae</taxon>
        <taxon>Anthemidinae</taxon>
        <taxon>Tanacetum</taxon>
    </lineage>
</organism>
<evidence type="ECO:0000256" key="1">
    <source>
        <dbReference type="SAM" id="Phobius"/>
    </source>
</evidence>
<feature type="transmembrane region" description="Helical" evidence="1">
    <location>
        <begin position="135"/>
        <end position="154"/>
    </location>
</feature>
<proteinExistence type="predicted"/>
<evidence type="ECO:0000313" key="2">
    <source>
        <dbReference type="EMBL" id="GJS78164.1"/>
    </source>
</evidence>
<keyword evidence="1" id="KW-0472">Membrane</keyword>
<gene>
    <name evidence="2" type="ORF">Tco_0728045</name>
</gene>
<name>A0ABQ4YK07_9ASTR</name>
<protein>
    <submittedName>
        <fullName evidence="2">Uncharacterized protein</fullName>
    </submittedName>
</protein>
<comment type="caution">
    <text evidence="2">The sequence shown here is derived from an EMBL/GenBank/DDBJ whole genome shotgun (WGS) entry which is preliminary data.</text>
</comment>
<dbReference type="EMBL" id="BQNB010010504">
    <property type="protein sequence ID" value="GJS78164.1"/>
    <property type="molecule type" value="Genomic_DNA"/>
</dbReference>
<evidence type="ECO:0000313" key="3">
    <source>
        <dbReference type="Proteomes" id="UP001151760"/>
    </source>
</evidence>